<dbReference type="EMBL" id="LAZR01025592">
    <property type="protein sequence ID" value="KKL71439.1"/>
    <property type="molecule type" value="Genomic_DNA"/>
</dbReference>
<reference evidence="2" key="1">
    <citation type="journal article" date="2015" name="Nature">
        <title>Complex archaea that bridge the gap between prokaryotes and eukaryotes.</title>
        <authorList>
            <person name="Spang A."/>
            <person name="Saw J.H."/>
            <person name="Jorgensen S.L."/>
            <person name="Zaremba-Niedzwiedzka K."/>
            <person name="Martijn J."/>
            <person name="Lind A.E."/>
            <person name="van Eijk R."/>
            <person name="Schleper C."/>
            <person name="Guy L."/>
            <person name="Ettema T.J."/>
        </authorList>
    </citation>
    <scope>NUCLEOTIDE SEQUENCE</scope>
</reference>
<evidence type="ECO:0000313" key="2">
    <source>
        <dbReference type="EMBL" id="KKL71439.1"/>
    </source>
</evidence>
<comment type="caution">
    <text evidence="2">The sequence shown here is derived from an EMBL/GenBank/DDBJ whole genome shotgun (WGS) entry which is preliminary data.</text>
</comment>
<gene>
    <name evidence="2" type="ORF">LCGC14_2094860</name>
</gene>
<evidence type="ECO:0000256" key="1">
    <source>
        <dbReference type="SAM" id="MobiDB-lite"/>
    </source>
</evidence>
<protein>
    <submittedName>
        <fullName evidence="2">Uncharacterized protein</fullName>
    </submittedName>
</protein>
<name>A0A0F9EBW7_9ZZZZ</name>
<proteinExistence type="predicted"/>
<sequence>MSLNLTDIKTELINSIRSSDVLSISQRGVSTETDTGTFAGDSTYT</sequence>
<organism evidence="2">
    <name type="scientific">marine sediment metagenome</name>
    <dbReference type="NCBI Taxonomy" id="412755"/>
    <lineage>
        <taxon>unclassified sequences</taxon>
        <taxon>metagenomes</taxon>
        <taxon>ecological metagenomes</taxon>
    </lineage>
</organism>
<feature type="non-terminal residue" evidence="2">
    <location>
        <position position="45"/>
    </location>
</feature>
<dbReference type="AlphaFoldDB" id="A0A0F9EBW7"/>
<accession>A0A0F9EBW7</accession>
<feature type="region of interest" description="Disordered" evidence="1">
    <location>
        <begin position="26"/>
        <end position="45"/>
    </location>
</feature>